<feature type="transmembrane region" description="Helical" evidence="7">
    <location>
        <begin position="502"/>
        <end position="522"/>
    </location>
</feature>
<feature type="transmembrane region" description="Helical" evidence="7">
    <location>
        <begin position="290"/>
        <end position="311"/>
    </location>
</feature>
<dbReference type="PANTHER" id="PTHR42718:SF27">
    <property type="entry name" value="TRANSPORTER, PUTATIVE-RELATED"/>
    <property type="match status" value="1"/>
</dbReference>
<feature type="transmembrane region" description="Helical" evidence="7">
    <location>
        <begin position="323"/>
        <end position="346"/>
    </location>
</feature>
<dbReference type="PANTHER" id="PTHR42718">
    <property type="entry name" value="MAJOR FACILITATOR SUPERFAMILY MULTIDRUG TRANSPORTER MFSC"/>
    <property type="match status" value="1"/>
</dbReference>
<feature type="transmembrane region" description="Helical" evidence="7">
    <location>
        <begin position="394"/>
        <end position="413"/>
    </location>
</feature>
<evidence type="ECO:0000256" key="2">
    <source>
        <dbReference type="ARBA" id="ARBA00022692"/>
    </source>
</evidence>
<feature type="transmembrane region" description="Helical" evidence="7">
    <location>
        <begin position="95"/>
        <end position="118"/>
    </location>
</feature>
<feature type="compositionally biased region" description="Pro residues" evidence="6">
    <location>
        <begin position="12"/>
        <end position="26"/>
    </location>
</feature>
<dbReference type="Proteomes" id="UP000532311">
    <property type="component" value="Unassembled WGS sequence"/>
</dbReference>
<evidence type="ECO:0000256" key="6">
    <source>
        <dbReference type="SAM" id="MobiDB-lite"/>
    </source>
</evidence>
<evidence type="ECO:0000256" key="5">
    <source>
        <dbReference type="ARBA" id="ARBA00023180"/>
    </source>
</evidence>
<dbReference type="GO" id="GO:0022857">
    <property type="term" value="F:transmembrane transporter activity"/>
    <property type="evidence" value="ECO:0007669"/>
    <property type="project" value="InterPro"/>
</dbReference>
<dbReference type="EMBL" id="JAAQPF010000090">
    <property type="protein sequence ID" value="KAF5716589.1"/>
    <property type="molecule type" value="Genomic_DNA"/>
</dbReference>
<evidence type="ECO:0000259" key="8">
    <source>
        <dbReference type="PROSITE" id="PS50850"/>
    </source>
</evidence>
<protein>
    <recommendedName>
        <fullName evidence="8">Major facilitator superfamily (MFS) profile domain-containing protein</fullName>
    </recommendedName>
</protein>
<keyword evidence="4 7" id="KW-0472">Membrane</keyword>
<feature type="transmembrane region" description="Helical" evidence="7">
    <location>
        <begin position="151"/>
        <end position="172"/>
    </location>
</feature>
<feature type="transmembrane region" description="Helical" evidence="7">
    <location>
        <begin position="184"/>
        <end position="205"/>
    </location>
</feature>
<dbReference type="InterPro" id="IPR036259">
    <property type="entry name" value="MFS_trans_sf"/>
</dbReference>
<feature type="transmembrane region" description="Helical" evidence="7">
    <location>
        <begin position="425"/>
        <end position="445"/>
    </location>
</feature>
<feature type="transmembrane region" description="Helical" evidence="7">
    <location>
        <begin position="257"/>
        <end position="278"/>
    </location>
</feature>
<dbReference type="Gene3D" id="1.20.1250.20">
    <property type="entry name" value="MFS general substrate transporter like domains"/>
    <property type="match status" value="2"/>
</dbReference>
<comment type="subcellular location">
    <subcellularLocation>
        <location evidence="1">Membrane</location>
        <topology evidence="1">Multi-pass membrane protein</topology>
    </subcellularLocation>
</comment>
<accession>A0A8H5YQC0</accession>
<proteinExistence type="predicted"/>
<dbReference type="InterPro" id="IPR020846">
    <property type="entry name" value="MFS_dom"/>
</dbReference>
<name>A0A8H5YQC0_9HYPO</name>
<feature type="transmembrane region" description="Helical" evidence="7">
    <location>
        <begin position="58"/>
        <end position="83"/>
    </location>
</feature>
<keyword evidence="10" id="KW-1185">Reference proteome</keyword>
<feature type="region of interest" description="Disordered" evidence="6">
    <location>
        <begin position="1"/>
        <end position="30"/>
    </location>
</feature>
<keyword evidence="5" id="KW-0325">Glycoprotein</keyword>
<feature type="transmembrane region" description="Helical" evidence="7">
    <location>
        <begin position="217"/>
        <end position="236"/>
    </location>
</feature>
<keyword evidence="3 7" id="KW-1133">Transmembrane helix</keyword>
<comment type="caution">
    <text evidence="9">The sequence shown here is derived from an EMBL/GenBank/DDBJ whole genome shotgun (WGS) entry which is preliminary data.</text>
</comment>
<sequence length="533" mass="57056">MHETTGATHSPPSRPAPQPTRQPPPKSQSEIHLTAVDDDSLEPPTTAPIPSLSRLQRILAVFQLCGVNFTMSATSGLVVIALPRLTVDLTLAPSLAFWPSSVQGLATASTLLLAGAVADVLGARLVNVAGCICNGVFMLSCGFVKNGTELVILRALQGVAIAMHLASSVALVSQTQSRGRGRNISFACLGLSQLLGFCFGLVVGGVLVDTIGWRFGWYLYGGTTLLLSVVGLWSLPRSMRLGSFRDILDRLRSRVDWMGTLLASAFMASICYFLAIISTDVRRVKETGSIVLLSVSFILAPLFIGWMHFQARRGGPALIPNDFWANSAFTTVCITTALSFAVLNSIDLLTSLFFQDIQHLSAVQAAIRILPSTVVGLALNLATGLVVDRIPAVLLVAVTSLISSGSPLLMALIQPRWSYWTCAFFAQILLPFSIDVLYTVGLVIVTQVFPEDKQAVAGAVFNTSAQFGNAMGLAIIQVVSTLVRKRDVNPNSPDAILAGYHASFWTLFSLMLICALAGYIGLRRIGRVGLKHD</sequence>
<dbReference type="InterPro" id="IPR011701">
    <property type="entry name" value="MFS"/>
</dbReference>
<organism evidence="9 10">
    <name type="scientific">Fusarium globosum</name>
    <dbReference type="NCBI Taxonomy" id="78864"/>
    <lineage>
        <taxon>Eukaryota</taxon>
        <taxon>Fungi</taxon>
        <taxon>Dikarya</taxon>
        <taxon>Ascomycota</taxon>
        <taxon>Pezizomycotina</taxon>
        <taxon>Sordariomycetes</taxon>
        <taxon>Hypocreomycetidae</taxon>
        <taxon>Hypocreales</taxon>
        <taxon>Nectriaceae</taxon>
        <taxon>Fusarium</taxon>
        <taxon>Fusarium fujikuroi species complex</taxon>
    </lineage>
</organism>
<feature type="transmembrane region" description="Helical" evidence="7">
    <location>
        <begin position="125"/>
        <end position="145"/>
    </location>
</feature>
<evidence type="ECO:0000256" key="1">
    <source>
        <dbReference type="ARBA" id="ARBA00004141"/>
    </source>
</evidence>
<gene>
    <name evidence="9" type="ORF">FGLOB1_2511</name>
</gene>
<dbReference type="Pfam" id="PF07690">
    <property type="entry name" value="MFS_1"/>
    <property type="match status" value="1"/>
</dbReference>
<evidence type="ECO:0000256" key="7">
    <source>
        <dbReference type="SAM" id="Phobius"/>
    </source>
</evidence>
<evidence type="ECO:0000256" key="4">
    <source>
        <dbReference type="ARBA" id="ARBA00023136"/>
    </source>
</evidence>
<reference evidence="9 10" key="1">
    <citation type="submission" date="2020-05" db="EMBL/GenBank/DDBJ databases">
        <title>Identification and distribution of gene clusters putatively required for synthesis of sphingolipid metabolism inhibitors in phylogenetically diverse species of the filamentous fungus Fusarium.</title>
        <authorList>
            <person name="Kim H.-S."/>
            <person name="Busman M."/>
            <person name="Brown D.W."/>
            <person name="Divon H."/>
            <person name="Uhlig S."/>
            <person name="Proctor R.H."/>
        </authorList>
    </citation>
    <scope>NUCLEOTIDE SEQUENCE [LARGE SCALE GENOMIC DNA]</scope>
    <source>
        <strain evidence="9 10">NRRL 26131</strain>
    </source>
</reference>
<dbReference type="AlphaFoldDB" id="A0A8H5YQC0"/>
<feature type="domain" description="Major facilitator superfamily (MFS) profile" evidence="8">
    <location>
        <begin position="60"/>
        <end position="526"/>
    </location>
</feature>
<evidence type="ECO:0000313" key="9">
    <source>
        <dbReference type="EMBL" id="KAF5716589.1"/>
    </source>
</evidence>
<evidence type="ECO:0000313" key="10">
    <source>
        <dbReference type="Proteomes" id="UP000532311"/>
    </source>
</evidence>
<dbReference type="GO" id="GO:0016020">
    <property type="term" value="C:membrane"/>
    <property type="evidence" value="ECO:0007669"/>
    <property type="project" value="UniProtKB-SubCell"/>
</dbReference>
<evidence type="ECO:0000256" key="3">
    <source>
        <dbReference type="ARBA" id="ARBA00022989"/>
    </source>
</evidence>
<dbReference type="SUPFAM" id="SSF103473">
    <property type="entry name" value="MFS general substrate transporter"/>
    <property type="match status" value="1"/>
</dbReference>
<dbReference type="PROSITE" id="PS50850">
    <property type="entry name" value="MFS"/>
    <property type="match status" value="1"/>
</dbReference>
<feature type="transmembrane region" description="Helical" evidence="7">
    <location>
        <begin position="457"/>
        <end position="482"/>
    </location>
</feature>
<feature type="transmembrane region" description="Helical" evidence="7">
    <location>
        <begin position="366"/>
        <end position="387"/>
    </location>
</feature>
<keyword evidence="2 7" id="KW-0812">Transmembrane</keyword>